<comment type="caution">
    <text evidence="1">The sequence shown here is derived from an EMBL/GenBank/DDBJ whole genome shotgun (WGS) entry which is preliminary data.</text>
</comment>
<keyword evidence="2" id="KW-1185">Reference proteome</keyword>
<evidence type="ECO:0000313" key="1">
    <source>
        <dbReference type="EMBL" id="CAH1967848.1"/>
    </source>
</evidence>
<name>A0A9P0K920_ACAOB</name>
<dbReference type="EMBL" id="CAKOFQ010006748">
    <property type="protein sequence ID" value="CAH1967848.1"/>
    <property type="molecule type" value="Genomic_DNA"/>
</dbReference>
<evidence type="ECO:0000313" key="2">
    <source>
        <dbReference type="Proteomes" id="UP001152888"/>
    </source>
</evidence>
<dbReference type="Proteomes" id="UP001152888">
    <property type="component" value="Unassembled WGS sequence"/>
</dbReference>
<reference evidence="1" key="1">
    <citation type="submission" date="2022-03" db="EMBL/GenBank/DDBJ databases">
        <authorList>
            <person name="Sayadi A."/>
        </authorList>
    </citation>
    <scope>NUCLEOTIDE SEQUENCE</scope>
</reference>
<sequence>MFKDGSHLSRTNQPSFLKILPELLLGLLIMYHIDNSELMSR</sequence>
<dbReference type="AlphaFoldDB" id="A0A9P0K920"/>
<proteinExistence type="predicted"/>
<gene>
    <name evidence="1" type="ORF">ACAOBT_LOCUS7573</name>
</gene>
<organism evidence="1 2">
    <name type="scientific">Acanthoscelides obtectus</name>
    <name type="common">Bean weevil</name>
    <name type="synonym">Bruchus obtectus</name>
    <dbReference type="NCBI Taxonomy" id="200917"/>
    <lineage>
        <taxon>Eukaryota</taxon>
        <taxon>Metazoa</taxon>
        <taxon>Ecdysozoa</taxon>
        <taxon>Arthropoda</taxon>
        <taxon>Hexapoda</taxon>
        <taxon>Insecta</taxon>
        <taxon>Pterygota</taxon>
        <taxon>Neoptera</taxon>
        <taxon>Endopterygota</taxon>
        <taxon>Coleoptera</taxon>
        <taxon>Polyphaga</taxon>
        <taxon>Cucujiformia</taxon>
        <taxon>Chrysomeloidea</taxon>
        <taxon>Chrysomelidae</taxon>
        <taxon>Bruchinae</taxon>
        <taxon>Bruchini</taxon>
        <taxon>Acanthoscelides</taxon>
    </lineage>
</organism>
<accession>A0A9P0K920</accession>
<protein>
    <submittedName>
        <fullName evidence="1">Uncharacterized protein</fullName>
    </submittedName>
</protein>